<dbReference type="InterPro" id="IPR050698">
    <property type="entry name" value="MBL"/>
</dbReference>
<proteinExistence type="predicted"/>
<name>A0A0W0ZCX4_9GAMM</name>
<dbReference type="PANTHER" id="PTHR11203">
    <property type="entry name" value="CLEAVAGE AND POLYADENYLATION SPECIFICITY FACTOR FAMILY MEMBER"/>
    <property type="match status" value="1"/>
</dbReference>
<dbReference type="AlphaFoldDB" id="A0A0W0ZCX4"/>
<dbReference type="PATRIC" id="fig|947033.5.peg.3301"/>
<evidence type="ECO:0000313" key="5">
    <source>
        <dbReference type="Proteomes" id="UP000054926"/>
    </source>
</evidence>
<sequence length="452" mass="50825">MEITFLGATETVTGSKYLLSFDNRKILVDCGLYQGRKDLRLRNWNRLPIDPATIDTVLITHAHIDHTGYLPLLIKNGFRGTIYSTEGTKDLCSILLPDSGHLQEEEAEIANKYGYSKHAPAFPLYTQKEAEEALNYFDTIAFNQQVNLTDEFSFQFLPAGHIIGSSFIRIQHKDYSLLFTGDMGRLHDPVMKAPTVIHDIDYLVVESTYGNRLHEPGHPKDYLKDIINKTAQRGGTVVIPSFAVGRAQAMLHYIYLLKKEKSIPDIPVFLDSPMAVNATHILLKHIENLRLNEDECRQLNNIATYVNTPEESKELDNNPFPKIIISASGMATGGRVLFHIKAYGGDSKNTILFTGYQAEGTRGARMVKGEKEIKIHGAMVQIQAQVESLSNTSAHSDYEETLKWLSFYKKAPKKVFITHGELAAANSLKEKIEQQLGWSCVVPHYLQKETLS</sequence>
<dbReference type="OrthoDB" id="9803916at2"/>
<evidence type="ECO:0000256" key="1">
    <source>
        <dbReference type="ARBA" id="ARBA00022801"/>
    </source>
</evidence>
<evidence type="ECO:0000259" key="2">
    <source>
        <dbReference type="SMART" id="SM00849"/>
    </source>
</evidence>
<dbReference type="Proteomes" id="UP000054926">
    <property type="component" value="Unassembled WGS sequence"/>
</dbReference>
<protein>
    <submittedName>
        <fullName evidence="4">Metallo-beta lactamase family transporter protein</fullName>
    </submittedName>
</protein>
<dbReference type="Gene3D" id="3.60.15.10">
    <property type="entry name" value="Ribonuclease Z/Hydroxyacylglutathione hydrolase-like"/>
    <property type="match status" value="1"/>
</dbReference>
<dbReference type="STRING" id="947033.Lste_3111"/>
<evidence type="ECO:0000259" key="3">
    <source>
        <dbReference type="SMART" id="SM01027"/>
    </source>
</evidence>
<keyword evidence="1" id="KW-0378">Hydrolase</keyword>
<dbReference type="SMART" id="SM00849">
    <property type="entry name" value="Lactamase_B"/>
    <property type="match status" value="1"/>
</dbReference>
<dbReference type="Pfam" id="PF07521">
    <property type="entry name" value="RMMBL"/>
    <property type="match status" value="1"/>
</dbReference>
<accession>A0A0W0ZCX4</accession>
<feature type="domain" description="Metallo-beta-lactamase" evidence="2">
    <location>
        <begin position="13"/>
        <end position="242"/>
    </location>
</feature>
<keyword evidence="5" id="KW-1185">Reference proteome</keyword>
<dbReference type="Gene3D" id="3.40.50.10890">
    <property type="match status" value="1"/>
</dbReference>
<dbReference type="InterPro" id="IPR011108">
    <property type="entry name" value="RMMBL"/>
</dbReference>
<dbReference type="GO" id="GO:0016787">
    <property type="term" value="F:hydrolase activity"/>
    <property type="evidence" value="ECO:0007669"/>
    <property type="project" value="UniProtKB-KW"/>
</dbReference>
<organism evidence="4 5">
    <name type="scientific">Legionella steelei</name>
    <dbReference type="NCBI Taxonomy" id="947033"/>
    <lineage>
        <taxon>Bacteria</taxon>
        <taxon>Pseudomonadati</taxon>
        <taxon>Pseudomonadota</taxon>
        <taxon>Gammaproteobacteria</taxon>
        <taxon>Legionellales</taxon>
        <taxon>Legionellaceae</taxon>
        <taxon>Legionella</taxon>
    </lineage>
</organism>
<feature type="domain" description="Beta-Casp" evidence="3">
    <location>
        <begin position="247"/>
        <end position="366"/>
    </location>
</feature>
<dbReference type="RefSeq" id="WP_058511950.1">
    <property type="nucleotide sequence ID" value="NZ_LNYY01000021.1"/>
</dbReference>
<dbReference type="InterPro" id="IPR001279">
    <property type="entry name" value="Metallo-B-lactamas"/>
</dbReference>
<dbReference type="Pfam" id="PF10996">
    <property type="entry name" value="Beta-Casp"/>
    <property type="match status" value="1"/>
</dbReference>
<evidence type="ECO:0000313" key="4">
    <source>
        <dbReference type="EMBL" id="KTD66905.1"/>
    </source>
</evidence>
<dbReference type="SMART" id="SM01027">
    <property type="entry name" value="Beta-Casp"/>
    <property type="match status" value="1"/>
</dbReference>
<dbReference type="InterPro" id="IPR036866">
    <property type="entry name" value="RibonucZ/Hydroxyglut_hydro"/>
</dbReference>
<gene>
    <name evidence="4" type="ORF">Lste_3111</name>
</gene>
<reference evidence="4 5" key="1">
    <citation type="submission" date="2015-11" db="EMBL/GenBank/DDBJ databases">
        <title>Genomic analysis of 38 Legionella species identifies large and diverse effector repertoires.</title>
        <authorList>
            <person name="Burstein D."/>
            <person name="Amaro F."/>
            <person name="Zusman T."/>
            <person name="Lifshitz Z."/>
            <person name="Cohen O."/>
            <person name="Gilbert J.A."/>
            <person name="Pupko T."/>
            <person name="Shuman H.A."/>
            <person name="Segal G."/>
        </authorList>
    </citation>
    <scope>NUCLEOTIDE SEQUENCE [LARGE SCALE GENOMIC DNA]</scope>
    <source>
        <strain evidence="4 5">IMVS3376</strain>
    </source>
</reference>
<dbReference type="CDD" id="cd16295">
    <property type="entry name" value="TTHA0252-CPSF-like_MBL-fold"/>
    <property type="match status" value="1"/>
</dbReference>
<comment type="caution">
    <text evidence="4">The sequence shown here is derived from an EMBL/GenBank/DDBJ whole genome shotgun (WGS) entry which is preliminary data.</text>
</comment>
<dbReference type="PANTHER" id="PTHR11203:SF37">
    <property type="entry name" value="INTEGRATOR COMPLEX SUBUNIT 11"/>
    <property type="match status" value="1"/>
</dbReference>
<dbReference type="EMBL" id="LNYY01000021">
    <property type="protein sequence ID" value="KTD66905.1"/>
    <property type="molecule type" value="Genomic_DNA"/>
</dbReference>
<dbReference type="Pfam" id="PF16661">
    <property type="entry name" value="Lactamase_B_6"/>
    <property type="match status" value="1"/>
</dbReference>
<dbReference type="SUPFAM" id="SSF56281">
    <property type="entry name" value="Metallo-hydrolase/oxidoreductase"/>
    <property type="match status" value="1"/>
</dbReference>
<dbReference type="GO" id="GO:0004521">
    <property type="term" value="F:RNA endonuclease activity"/>
    <property type="evidence" value="ECO:0007669"/>
    <property type="project" value="TreeGrafter"/>
</dbReference>
<dbReference type="InterPro" id="IPR022712">
    <property type="entry name" value="Beta_Casp"/>
</dbReference>